<evidence type="ECO:0000259" key="3">
    <source>
        <dbReference type="Pfam" id="PF08308"/>
    </source>
</evidence>
<keyword evidence="1" id="KW-0812">Transmembrane</keyword>
<dbReference type="Proteomes" id="UP000295781">
    <property type="component" value="Chromosome"/>
</dbReference>
<organism evidence="4 5">
    <name type="scientific">Sorangium cellulosum</name>
    <name type="common">Polyangium cellulosum</name>
    <dbReference type="NCBI Taxonomy" id="56"/>
    <lineage>
        <taxon>Bacteria</taxon>
        <taxon>Pseudomonadati</taxon>
        <taxon>Myxococcota</taxon>
        <taxon>Polyangia</taxon>
        <taxon>Polyangiales</taxon>
        <taxon>Polyangiaceae</taxon>
        <taxon>Sorangium</taxon>
    </lineage>
</organism>
<feature type="signal peptide" evidence="2">
    <location>
        <begin position="1"/>
        <end position="27"/>
    </location>
</feature>
<gene>
    <name evidence="4" type="ORF">SOCEGT47_011640</name>
</gene>
<dbReference type="PROSITE" id="PS51257">
    <property type="entry name" value="PROKAR_LIPOPROTEIN"/>
    <property type="match status" value="1"/>
</dbReference>
<sequence length="359" mass="36758">MKLTARLAGLTLGALAACAVPPGVALAQSPRQAAEVAATKGGQAAPLFEEGNRAADEMRWADAEAAYLKAWAIVRSFDVAANLGEVELRLGKPRLAAVHLAFSLRTAPPSAKAPNLERTRFFLGEAKKLIGVVRARVTPPDAEVLVDGKALPEEETAEEIFLEPGTHRITARRGGYIEGEKVVTVAAGTAQEVTLALAERPAASEAGPATVPDRTTANTTLVLRARPAEERAGGPRTAVLIGGATTAGAAAVAGVVFTVLAVTKGNDAETQRDALVRASGLAACSRAGAPAACSNLREADDAHIRWANGAILSFAAAGAMGAGTAIYWLVTRPSEGHGRVHAMPIVGANGFGLSVSGGF</sequence>
<dbReference type="InterPro" id="IPR013229">
    <property type="entry name" value="PEGA"/>
</dbReference>
<keyword evidence="1" id="KW-0472">Membrane</keyword>
<keyword evidence="1" id="KW-1133">Transmembrane helix</keyword>
<dbReference type="RefSeq" id="WP_165373052.1">
    <property type="nucleotide sequence ID" value="NZ_CP012670.1"/>
</dbReference>
<dbReference type="Pfam" id="PF08308">
    <property type="entry name" value="PEGA"/>
    <property type="match status" value="1"/>
</dbReference>
<dbReference type="AlphaFoldDB" id="A0A4P2PVV0"/>
<evidence type="ECO:0000256" key="1">
    <source>
        <dbReference type="SAM" id="Phobius"/>
    </source>
</evidence>
<keyword evidence="2" id="KW-0732">Signal</keyword>
<feature type="chain" id="PRO_5020482006" description="PEGA domain-containing protein" evidence="2">
    <location>
        <begin position="28"/>
        <end position="359"/>
    </location>
</feature>
<proteinExistence type="predicted"/>
<evidence type="ECO:0000313" key="4">
    <source>
        <dbReference type="EMBL" id="AUX20691.1"/>
    </source>
</evidence>
<evidence type="ECO:0000256" key="2">
    <source>
        <dbReference type="SAM" id="SignalP"/>
    </source>
</evidence>
<dbReference type="EMBL" id="CP012670">
    <property type="protein sequence ID" value="AUX20691.1"/>
    <property type="molecule type" value="Genomic_DNA"/>
</dbReference>
<evidence type="ECO:0000313" key="5">
    <source>
        <dbReference type="Proteomes" id="UP000295781"/>
    </source>
</evidence>
<feature type="domain" description="PEGA" evidence="3">
    <location>
        <begin position="133"/>
        <end position="199"/>
    </location>
</feature>
<feature type="transmembrane region" description="Helical" evidence="1">
    <location>
        <begin position="306"/>
        <end position="330"/>
    </location>
</feature>
<reference evidence="4 5" key="1">
    <citation type="submission" date="2015-09" db="EMBL/GenBank/DDBJ databases">
        <title>Sorangium comparison.</title>
        <authorList>
            <person name="Zaburannyi N."/>
            <person name="Bunk B."/>
            <person name="Overmann J."/>
            <person name="Mueller R."/>
        </authorList>
    </citation>
    <scope>NUCLEOTIDE SEQUENCE [LARGE SCALE GENOMIC DNA]</scope>
    <source>
        <strain evidence="4 5">So ceGT47</strain>
    </source>
</reference>
<name>A0A4P2PVV0_SORCE</name>
<accession>A0A4P2PVV0</accession>
<protein>
    <recommendedName>
        <fullName evidence="3">PEGA domain-containing protein</fullName>
    </recommendedName>
</protein>